<feature type="coiled-coil region" evidence="1">
    <location>
        <begin position="9"/>
        <end position="202"/>
    </location>
</feature>
<dbReference type="AlphaFoldDB" id="A0A0L0FKA2"/>
<gene>
    <name evidence="2" type="ORF">SARC_10617</name>
</gene>
<dbReference type="RefSeq" id="XP_014150808.1">
    <property type="nucleotide sequence ID" value="XM_014295333.1"/>
</dbReference>
<evidence type="ECO:0000313" key="2">
    <source>
        <dbReference type="EMBL" id="KNC76906.1"/>
    </source>
</evidence>
<dbReference type="EMBL" id="KQ242921">
    <property type="protein sequence ID" value="KNC76906.1"/>
    <property type="molecule type" value="Genomic_DNA"/>
</dbReference>
<name>A0A0L0FKA2_9EUKA</name>
<evidence type="ECO:0000313" key="3">
    <source>
        <dbReference type="Proteomes" id="UP000054560"/>
    </source>
</evidence>
<protein>
    <submittedName>
        <fullName evidence="2">Uncharacterized protein</fullName>
    </submittedName>
</protein>
<proteinExistence type="predicted"/>
<keyword evidence="3" id="KW-1185">Reference proteome</keyword>
<dbReference type="GeneID" id="25911121"/>
<evidence type="ECO:0000256" key="1">
    <source>
        <dbReference type="SAM" id="Coils"/>
    </source>
</evidence>
<keyword evidence="1" id="KW-0175">Coiled coil</keyword>
<organism evidence="2 3">
    <name type="scientific">Sphaeroforma arctica JP610</name>
    <dbReference type="NCBI Taxonomy" id="667725"/>
    <lineage>
        <taxon>Eukaryota</taxon>
        <taxon>Ichthyosporea</taxon>
        <taxon>Ichthyophonida</taxon>
        <taxon>Sphaeroforma</taxon>
    </lineage>
</organism>
<dbReference type="Gene3D" id="1.10.287.1490">
    <property type="match status" value="1"/>
</dbReference>
<dbReference type="Proteomes" id="UP000054560">
    <property type="component" value="Unassembled WGS sequence"/>
</dbReference>
<sequence>MKTRDDETISKLTTDLTNVMGEKQNAERDVMQHQDQINNLTHQLQQRASIIANDESSAERAMDKMHESIAELGNVKVKLAQAERECEALRTKVASLDDTERAHANEVIEMRTTNDDQKSLIREQQQEIDRLRNKVSQLESDIVQIRLSNDTDTEKEWNIEKAKMDSYQDKLTHIINEREEELAESKNQIVHLENELEIIGNDLGRHDIIQECLSTLDGHNQSIKGARCHL</sequence>
<reference evidence="2 3" key="1">
    <citation type="submission" date="2011-02" db="EMBL/GenBank/DDBJ databases">
        <title>The Genome Sequence of Sphaeroforma arctica JP610.</title>
        <authorList>
            <consortium name="The Broad Institute Genome Sequencing Platform"/>
            <person name="Russ C."/>
            <person name="Cuomo C."/>
            <person name="Young S.K."/>
            <person name="Zeng Q."/>
            <person name="Gargeya S."/>
            <person name="Alvarado L."/>
            <person name="Berlin A."/>
            <person name="Chapman S.B."/>
            <person name="Chen Z."/>
            <person name="Freedman E."/>
            <person name="Gellesch M."/>
            <person name="Goldberg J."/>
            <person name="Griggs A."/>
            <person name="Gujja S."/>
            <person name="Heilman E."/>
            <person name="Heiman D."/>
            <person name="Howarth C."/>
            <person name="Mehta T."/>
            <person name="Neiman D."/>
            <person name="Pearson M."/>
            <person name="Roberts A."/>
            <person name="Saif S."/>
            <person name="Shea T."/>
            <person name="Shenoy N."/>
            <person name="Sisk P."/>
            <person name="Stolte C."/>
            <person name="Sykes S."/>
            <person name="White J."/>
            <person name="Yandava C."/>
            <person name="Burger G."/>
            <person name="Gray M.W."/>
            <person name="Holland P.W.H."/>
            <person name="King N."/>
            <person name="Lang F.B.F."/>
            <person name="Roger A.J."/>
            <person name="Ruiz-Trillo I."/>
            <person name="Haas B."/>
            <person name="Nusbaum C."/>
            <person name="Birren B."/>
        </authorList>
    </citation>
    <scope>NUCLEOTIDE SEQUENCE [LARGE SCALE GENOMIC DNA]</scope>
    <source>
        <strain evidence="2 3">JP610</strain>
    </source>
</reference>
<accession>A0A0L0FKA2</accession>